<gene>
    <name evidence="5" type="ORF">QN277_015639</name>
</gene>
<dbReference type="PANTHER" id="PTHR48048:SF45">
    <property type="entry name" value="GLYCOSYLTRANSFERASE"/>
    <property type="match status" value="1"/>
</dbReference>
<keyword evidence="6" id="KW-1185">Reference proteome</keyword>
<dbReference type="Gene3D" id="3.40.50.2000">
    <property type="entry name" value="Glycogen Phosphorylase B"/>
    <property type="match status" value="2"/>
</dbReference>
<proteinExistence type="inferred from homology"/>
<dbReference type="SUPFAM" id="SSF53756">
    <property type="entry name" value="UDP-Glycosyltransferase/glycogen phosphorylase"/>
    <property type="match status" value="1"/>
</dbReference>
<dbReference type="PANTHER" id="PTHR48048">
    <property type="entry name" value="GLYCOSYLTRANSFERASE"/>
    <property type="match status" value="1"/>
</dbReference>
<dbReference type="CDD" id="cd03784">
    <property type="entry name" value="GT1_Gtf-like"/>
    <property type="match status" value="1"/>
</dbReference>
<evidence type="ECO:0000313" key="6">
    <source>
        <dbReference type="Proteomes" id="UP001293593"/>
    </source>
</evidence>
<evidence type="ECO:0000256" key="4">
    <source>
        <dbReference type="RuleBase" id="RU362057"/>
    </source>
</evidence>
<dbReference type="Pfam" id="PF00201">
    <property type="entry name" value="UDPGT"/>
    <property type="match status" value="1"/>
</dbReference>
<dbReference type="PROSITE" id="PS00375">
    <property type="entry name" value="UDPGT"/>
    <property type="match status" value="1"/>
</dbReference>
<dbReference type="AlphaFoldDB" id="A0AAE1K123"/>
<reference evidence="5" key="1">
    <citation type="submission" date="2023-10" db="EMBL/GenBank/DDBJ databases">
        <title>Chromosome-level genome of the transformable northern wattle, Acacia crassicarpa.</title>
        <authorList>
            <person name="Massaro I."/>
            <person name="Sinha N.R."/>
            <person name="Poethig S."/>
            <person name="Leichty A.R."/>
        </authorList>
    </citation>
    <scope>NUCLEOTIDE SEQUENCE</scope>
    <source>
        <strain evidence="5">Acra3RX</strain>
        <tissue evidence="5">Leaf</tissue>
    </source>
</reference>
<evidence type="ECO:0000313" key="5">
    <source>
        <dbReference type="EMBL" id="KAK4277679.1"/>
    </source>
</evidence>
<dbReference type="EC" id="2.4.1.-" evidence="4"/>
<accession>A0AAE1K123</accession>
<evidence type="ECO:0000256" key="1">
    <source>
        <dbReference type="ARBA" id="ARBA00009995"/>
    </source>
</evidence>
<keyword evidence="2 3" id="KW-0808">Transferase</keyword>
<sequence length="486" mass="54209">MIKKSQLVFVPFPAIGHLVPTIQFAKLLIEHDEHLSITALLIQAPFDPAVDSYTHSLTSSPSVFSQRLRFILLPTSHHPHANSDQPSHPAPFIDSLIENQKPSVREAVSNLKSEPDTAQIAGFVVDMFCTSMIDVANEFGVPTMVFLITGAAFLGFMLHIHEIRERGNVDTTSFNFKESGTEFAIPSFVNLVPASVFTEAVLDKGWDSFFYSRANELRKVKGIMVNTFEELEPHAVQSFCNSDFKVFTVGPIVNIGEDRDEKVQQGSDVMEWLNDQPVSSVLLLCFGSRGYFEDTDQVTEIACALERSGVHFVWALRRPPSDSVSAPGDYCDVAEVLPEGFLERTARIGRVIGWAPQAQILAHKAVGGFVSHCGWNSILESIYFGVPIATWPLFGDQGMNAFEVVKELKLGVEICLDNRMGFCNVRKTEVISAERIEKGIRQVMEKESEVRKKVKHMSEISKRALMEGGSSYSHLGRFIHDILNWE</sequence>
<keyword evidence="3" id="KW-0328">Glycosyltransferase</keyword>
<protein>
    <recommendedName>
        <fullName evidence="4">Glycosyltransferase</fullName>
        <ecNumber evidence="4">2.4.1.-</ecNumber>
    </recommendedName>
</protein>
<evidence type="ECO:0000256" key="2">
    <source>
        <dbReference type="ARBA" id="ARBA00022679"/>
    </source>
</evidence>
<evidence type="ECO:0000256" key="3">
    <source>
        <dbReference type="RuleBase" id="RU003718"/>
    </source>
</evidence>
<dbReference type="Proteomes" id="UP001293593">
    <property type="component" value="Unassembled WGS sequence"/>
</dbReference>
<name>A0AAE1K123_9FABA</name>
<dbReference type="GO" id="GO:0035251">
    <property type="term" value="F:UDP-glucosyltransferase activity"/>
    <property type="evidence" value="ECO:0007669"/>
    <property type="project" value="InterPro"/>
</dbReference>
<comment type="similarity">
    <text evidence="1 3">Belongs to the UDP-glycosyltransferase family.</text>
</comment>
<dbReference type="InterPro" id="IPR050481">
    <property type="entry name" value="UDP-glycosyltransf_plant"/>
</dbReference>
<organism evidence="5 6">
    <name type="scientific">Acacia crassicarpa</name>
    <name type="common">northern wattle</name>
    <dbReference type="NCBI Taxonomy" id="499986"/>
    <lineage>
        <taxon>Eukaryota</taxon>
        <taxon>Viridiplantae</taxon>
        <taxon>Streptophyta</taxon>
        <taxon>Embryophyta</taxon>
        <taxon>Tracheophyta</taxon>
        <taxon>Spermatophyta</taxon>
        <taxon>Magnoliopsida</taxon>
        <taxon>eudicotyledons</taxon>
        <taxon>Gunneridae</taxon>
        <taxon>Pentapetalae</taxon>
        <taxon>rosids</taxon>
        <taxon>fabids</taxon>
        <taxon>Fabales</taxon>
        <taxon>Fabaceae</taxon>
        <taxon>Caesalpinioideae</taxon>
        <taxon>mimosoid clade</taxon>
        <taxon>Acacieae</taxon>
        <taxon>Acacia</taxon>
    </lineage>
</organism>
<dbReference type="EMBL" id="JAWXYG010000003">
    <property type="protein sequence ID" value="KAK4277679.1"/>
    <property type="molecule type" value="Genomic_DNA"/>
</dbReference>
<dbReference type="InterPro" id="IPR002213">
    <property type="entry name" value="UDP_glucos_trans"/>
</dbReference>
<dbReference type="InterPro" id="IPR035595">
    <property type="entry name" value="UDP_glycos_trans_CS"/>
</dbReference>
<comment type="caution">
    <text evidence="5">The sequence shown here is derived from an EMBL/GenBank/DDBJ whole genome shotgun (WGS) entry which is preliminary data.</text>
</comment>
<dbReference type="FunFam" id="3.40.50.2000:FF:000056">
    <property type="entry name" value="Glycosyltransferase"/>
    <property type="match status" value="1"/>
</dbReference>